<dbReference type="STRING" id="658196.A0A397S330"/>
<proteinExistence type="predicted"/>
<organism evidence="1 2">
    <name type="scientific">Glomus cerebriforme</name>
    <dbReference type="NCBI Taxonomy" id="658196"/>
    <lineage>
        <taxon>Eukaryota</taxon>
        <taxon>Fungi</taxon>
        <taxon>Fungi incertae sedis</taxon>
        <taxon>Mucoromycota</taxon>
        <taxon>Glomeromycotina</taxon>
        <taxon>Glomeromycetes</taxon>
        <taxon>Glomerales</taxon>
        <taxon>Glomeraceae</taxon>
        <taxon>Glomus</taxon>
    </lineage>
</organism>
<gene>
    <name evidence="1" type="ORF">C1645_746049</name>
</gene>
<accession>A0A397S330</accession>
<dbReference type="OrthoDB" id="2441908at2759"/>
<dbReference type="AlphaFoldDB" id="A0A397S330"/>
<evidence type="ECO:0000313" key="1">
    <source>
        <dbReference type="EMBL" id="RIA79216.1"/>
    </source>
</evidence>
<sequence>MAQYTWIFFSVTKANYEKYIVKYEGENMEWISPTLEISEKEVILVTHDEYIFYSNDGKRGVWTKSGELPLCKKGNRHSIMVSEFLSEKCGQLKLNPQQCQENTSIPEEARAYLQLEKD</sequence>
<dbReference type="EMBL" id="QKYT01001454">
    <property type="protein sequence ID" value="RIA79216.1"/>
    <property type="molecule type" value="Genomic_DNA"/>
</dbReference>
<reference evidence="1 2" key="1">
    <citation type="submission" date="2018-06" db="EMBL/GenBank/DDBJ databases">
        <title>Comparative genomics reveals the genomic features of Rhizophagus irregularis, R. cerebriforme, R. diaphanum and Gigaspora rosea, and their symbiotic lifestyle signature.</title>
        <authorList>
            <person name="Morin E."/>
            <person name="San Clemente H."/>
            <person name="Chen E.C.H."/>
            <person name="De La Providencia I."/>
            <person name="Hainaut M."/>
            <person name="Kuo A."/>
            <person name="Kohler A."/>
            <person name="Murat C."/>
            <person name="Tang N."/>
            <person name="Roy S."/>
            <person name="Loubradou J."/>
            <person name="Henrissat B."/>
            <person name="Grigoriev I.V."/>
            <person name="Corradi N."/>
            <person name="Roux C."/>
            <person name="Martin F.M."/>
        </authorList>
    </citation>
    <scope>NUCLEOTIDE SEQUENCE [LARGE SCALE GENOMIC DNA]</scope>
    <source>
        <strain evidence="1 2">DAOM 227022</strain>
    </source>
</reference>
<dbReference type="Proteomes" id="UP000265703">
    <property type="component" value="Unassembled WGS sequence"/>
</dbReference>
<name>A0A397S330_9GLOM</name>
<protein>
    <submittedName>
        <fullName evidence="1">Uncharacterized protein</fullName>
    </submittedName>
</protein>
<comment type="caution">
    <text evidence="1">The sequence shown here is derived from an EMBL/GenBank/DDBJ whole genome shotgun (WGS) entry which is preliminary data.</text>
</comment>
<evidence type="ECO:0000313" key="2">
    <source>
        <dbReference type="Proteomes" id="UP000265703"/>
    </source>
</evidence>
<keyword evidence="2" id="KW-1185">Reference proteome</keyword>